<dbReference type="GO" id="GO:0005524">
    <property type="term" value="F:ATP binding"/>
    <property type="evidence" value="ECO:0007669"/>
    <property type="project" value="UniProtKB-KW"/>
</dbReference>
<dbReference type="EC" id="6.3.4.-" evidence="3"/>
<evidence type="ECO:0000256" key="2">
    <source>
        <dbReference type="ARBA" id="ARBA00022694"/>
    </source>
</evidence>
<name>A0A1W1YKJ4_9LACT</name>
<dbReference type="GO" id="GO:0000049">
    <property type="term" value="F:tRNA binding"/>
    <property type="evidence" value="ECO:0007669"/>
    <property type="project" value="UniProtKB-KW"/>
</dbReference>
<organism evidence="4 5">
    <name type="scientific">Aerococcus suis</name>
    <dbReference type="NCBI Taxonomy" id="371602"/>
    <lineage>
        <taxon>Bacteria</taxon>
        <taxon>Bacillati</taxon>
        <taxon>Bacillota</taxon>
        <taxon>Bacilli</taxon>
        <taxon>Lactobacillales</taxon>
        <taxon>Aerococcaceae</taxon>
        <taxon>Aerococcus</taxon>
    </lineage>
</organism>
<proteinExistence type="inferred from homology"/>
<comment type="catalytic activity">
    <reaction evidence="3">
        <text>cytidine(34) in elongator tRNA(Met) + acetate + ATP = N(4)-acetylcytidine(34) in elongator tRNA(Met) + AMP + diphosphate</text>
        <dbReference type="Rhea" id="RHEA:58144"/>
        <dbReference type="Rhea" id="RHEA-COMP:10693"/>
        <dbReference type="Rhea" id="RHEA-COMP:10694"/>
        <dbReference type="ChEBI" id="CHEBI:30089"/>
        <dbReference type="ChEBI" id="CHEBI:30616"/>
        <dbReference type="ChEBI" id="CHEBI:33019"/>
        <dbReference type="ChEBI" id="CHEBI:74900"/>
        <dbReference type="ChEBI" id="CHEBI:82748"/>
        <dbReference type="ChEBI" id="CHEBI:456215"/>
    </reaction>
</comment>
<protein>
    <recommendedName>
        <fullName evidence="3">tRNA(Met) cytidine acetate ligase</fullName>
        <ecNumber evidence="3">6.3.4.-</ecNumber>
    </recommendedName>
</protein>
<dbReference type="Proteomes" id="UP000243884">
    <property type="component" value="Unassembled WGS sequence"/>
</dbReference>
<dbReference type="HAMAP" id="MF_01539">
    <property type="entry name" value="TmcAL"/>
    <property type="match status" value="1"/>
</dbReference>
<dbReference type="STRING" id="371602.SAMN04487984_0761"/>
<dbReference type="GO" id="GO:0016879">
    <property type="term" value="F:ligase activity, forming carbon-nitrogen bonds"/>
    <property type="evidence" value="ECO:0007669"/>
    <property type="project" value="UniProtKB-UniRule"/>
</dbReference>
<dbReference type="InterPro" id="IPR014729">
    <property type="entry name" value="Rossmann-like_a/b/a_fold"/>
</dbReference>
<dbReference type="Pfam" id="PF05636">
    <property type="entry name" value="HIGH_NTase1"/>
    <property type="match status" value="1"/>
</dbReference>
<keyword evidence="2 3" id="KW-0819">tRNA processing</keyword>
<dbReference type="AlphaFoldDB" id="A0A1W1YKJ4"/>
<keyword evidence="3" id="KW-0820">tRNA-binding</keyword>
<keyword evidence="3" id="KW-0547">Nucleotide-binding</keyword>
<dbReference type="GO" id="GO:0005737">
    <property type="term" value="C:cytoplasm"/>
    <property type="evidence" value="ECO:0007669"/>
    <property type="project" value="UniProtKB-SubCell"/>
</dbReference>
<evidence type="ECO:0000313" key="4">
    <source>
        <dbReference type="EMBL" id="SMC36674.1"/>
    </source>
</evidence>
<sequence>MRALGVIAEWNPFHDGHRYLLETVKQLSPDTPIVAVMSGNFVQRGDPALISKWERAKSALNYGADLVFELPLWYATQPADYFARGGVNALASLGVDGLFFGVESFPFNDYVTMANWEGKHPEIIQRKMRQFLLNNPNLSATERYFKALKQAQNEVPCLASLNLDFQMKSNNLLGYIYCREIATWNLPIEPLPIARLGAQHRETANSNEVEFLSGSQIRASILGGKQDHVGKMPLELIQAVDDLPCAGTWQIFYPLLRYRLLTASLEELSLIYQVDEGIEHLLKQAAKKASTMEEWLDICRSRNWSEGRLKRTALMILLNIKNNRIKELMDYQHPQPLLLLGMTAKGQKYLRQLKKAETEDSWQIISRVNQECERKWPEWLIADRIYRHIVYQDEHDENFSHQPIIIK</sequence>
<evidence type="ECO:0000313" key="5">
    <source>
        <dbReference type="Proteomes" id="UP000243884"/>
    </source>
</evidence>
<reference evidence="5" key="1">
    <citation type="submission" date="2017-04" db="EMBL/GenBank/DDBJ databases">
        <authorList>
            <person name="Varghese N."/>
            <person name="Submissions S."/>
        </authorList>
    </citation>
    <scope>NUCLEOTIDE SEQUENCE [LARGE SCALE GENOMIC DNA]</scope>
    <source>
        <strain evidence="5">DSM 21500</strain>
    </source>
</reference>
<keyword evidence="3" id="KW-0963">Cytoplasm</keyword>
<accession>A0A1W1YKJ4</accession>
<comment type="similarity">
    <text evidence="3">Belongs to the TmcAL family.</text>
</comment>
<dbReference type="PANTHER" id="PTHR37825">
    <property type="entry name" value="TRNA(MET) CYTIDINE ACETATE LIGASE"/>
    <property type="match status" value="1"/>
</dbReference>
<keyword evidence="3" id="KW-0694">RNA-binding</keyword>
<keyword evidence="1 3" id="KW-0436">Ligase</keyword>
<comment type="caution">
    <text evidence="3">Lacks conserved residue(s) required for the propagation of feature annotation.</text>
</comment>
<feature type="binding site" evidence="3">
    <location>
        <position position="195"/>
    </location>
    <ligand>
        <name>ATP</name>
        <dbReference type="ChEBI" id="CHEBI:30616"/>
    </ligand>
</feature>
<comment type="subcellular location">
    <subcellularLocation>
        <location evidence="3">Cytoplasm</location>
    </subcellularLocation>
</comment>
<keyword evidence="5" id="KW-1185">Reference proteome</keyword>
<feature type="binding site" evidence="3">
    <location>
        <position position="170"/>
    </location>
    <ligand>
        <name>ATP</name>
        <dbReference type="ChEBI" id="CHEBI:30616"/>
    </ligand>
</feature>
<dbReference type="Gene3D" id="3.40.50.620">
    <property type="entry name" value="HUPs"/>
    <property type="match status" value="1"/>
</dbReference>
<comment type="function">
    <text evidence="3">Catalyzes the formation of N(4)-acetylcytidine (ac(4)C) at the wobble position of elongator tRNA(Met), using acetate and ATP as substrates. First activates an acetate ion to form acetyladenylate (Ac-AMP) and then transfers the acetyl group to tRNA to form ac(4)C34.</text>
</comment>
<dbReference type="PANTHER" id="PTHR37825:SF1">
    <property type="entry name" value="TRNA(MET) CYTIDINE ACETATE LIGASE"/>
    <property type="match status" value="1"/>
</dbReference>
<dbReference type="GO" id="GO:0016740">
    <property type="term" value="F:transferase activity"/>
    <property type="evidence" value="ECO:0007669"/>
    <property type="project" value="UniProtKB-KW"/>
</dbReference>
<evidence type="ECO:0000256" key="1">
    <source>
        <dbReference type="ARBA" id="ARBA00022598"/>
    </source>
</evidence>
<keyword evidence="4" id="KW-0808">Transferase</keyword>
<keyword evidence="3" id="KW-0067">ATP-binding</keyword>
<feature type="binding site" evidence="3">
    <location>
        <position position="101"/>
    </location>
    <ligand>
        <name>ATP</name>
        <dbReference type="ChEBI" id="CHEBI:30616"/>
    </ligand>
</feature>
<feature type="binding site" evidence="3">
    <location>
        <begin position="7"/>
        <end position="20"/>
    </location>
    <ligand>
        <name>ATP</name>
        <dbReference type="ChEBI" id="CHEBI:30616"/>
    </ligand>
</feature>
<dbReference type="GO" id="GO:0006400">
    <property type="term" value="P:tRNA modification"/>
    <property type="evidence" value="ECO:0007669"/>
    <property type="project" value="UniProtKB-UniRule"/>
</dbReference>
<dbReference type="SUPFAM" id="SSF52374">
    <property type="entry name" value="Nucleotidylyl transferase"/>
    <property type="match status" value="1"/>
</dbReference>
<dbReference type="RefSeq" id="WP_159444427.1">
    <property type="nucleotide sequence ID" value="NZ_FWXK01000003.1"/>
</dbReference>
<dbReference type="EMBL" id="FWXK01000003">
    <property type="protein sequence ID" value="SMC36674.1"/>
    <property type="molecule type" value="Genomic_DNA"/>
</dbReference>
<gene>
    <name evidence="3" type="primary">tmcAL</name>
    <name evidence="4" type="ORF">SAMN04487984_0761</name>
</gene>
<dbReference type="OrthoDB" id="9769796at2"/>
<evidence type="ECO:0000256" key="3">
    <source>
        <dbReference type="HAMAP-Rule" id="MF_01539"/>
    </source>
</evidence>
<dbReference type="InterPro" id="IPR008513">
    <property type="entry name" value="tRNA(Met)_cyd_acetate_ligase"/>
</dbReference>